<gene>
    <name evidence="1" type="ORF">M513_11671</name>
    <name evidence="2" type="ORF">M514_11671</name>
</gene>
<keyword evidence="3" id="KW-1185">Reference proteome</keyword>
<dbReference type="EMBL" id="KL363326">
    <property type="protein sequence ID" value="KFD47446.1"/>
    <property type="molecule type" value="Genomic_DNA"/>
</dbReference>
<reference evidence="2 3" key="1">
    <citation type="journal article" date="2014" name="Nat. Genet.">
        <title>Genome and transcriptome of the porcine whipworm Trichuris suis.</title>
        <authorList>
            <person name="Jex A.R."/>
            <person name="Nejsum P."/>
            <person name="Schwarz E.M."/>
            <person name="Hu L."/>
            <person name="Young N.D."/>
            <person name="Hall R.S."/>
            <person name="Korhonen P.K."/>
            <person name="Liao S."/>
            <person name="Thamsborg S."/>
            <person name="Xia J."/>
            <person name="Xu P."/>
            <person name="Wang S."/>
            <person name="Scheerlinck J.P."/>
            <person name="Hofmann A."/>
            <person name="Sternberg P.W."/>
            <person name="Wang J."/>
            <person name="Gasser R.B."/>
        </authorList>
    </citation>
    <scope>NUCLEOTIDE SEQUENCE [LARGE SCALE GENOMIC DNA]</scope>
    <source>
        <strain evidence="2">DCEP-RM93F</strain>
        <strain evidence="1">DCEP-RM93M</strain>
    </source>
</reference>
<evidence type="ECO:0000313" key="2">
    <source>
        <dbReference type="EMBL" id="KFD60622.1"/>
    </source>
</evidence>
<dbReference type="AlphaFoldDB" id="A0A085MTS6"/>
<evidence type="ECO:0000313" key="3">
    <source>
        <dbReference type="Proteomes" id="UP000030764"/>
    </source>
</evidence>
<dbReference type="Proteomes" id="UP000030758">
    <property type="component" value="Unassembled WGS sequence"/>
</dbReference>
<accession>A0A085MTS6</accession>
<protein>
    <submittedName>
        <fullName evidence="2">Uncharacterized protein</fullName>
    </submittedName>
</protein>
<sequence>MDAILPLSMFIAASFCSLTKKTAVTEAIKLCVAHMVSVLAYHTSYNCFLSCDFSVSGQLMADSPMETQDEDLPVLK</sequence>
<dbReference type="Proteomes" id="UP000030764">
    <property type="component" value="Unassembled WGS sequence"/>
</dbReference>
<proteinExistence type="predicted"/>
<organism evidence="2">
    <name type="scientific">Trichuris suis</name>
    <name type="common">pig whipworm</name>
    <dbReference type="NCBI Taxonomy" id="68888"/>
    <lineage>
        <taxon>Eukaryota</taxon>
        <taxon>Metazoa</taxon>
        <taxon>Ecdysozoa</taxon>
        <taxon>Nematoda</taxon>
        <taxon>Enoplea</taxon>
        <taxon>Dorylaimia</taxon>
        <taxon>Trichinellida</taxon>
        <taxon>Trichuridae</taxon>
        <taxon>Trichuris</taxon>
    </lineage>
</organism>
<name>A0A085MTS6_9BILA</name>
<evidence type="ECO:0000313" key="1">
    <source>
        <dbReference type="EMBL" id="KFD47446.1"/>
    </source>
</evidence>
<dbReference type="EMBL" id="KL367657">
    <property type="protein sequence ID" value="KFD60622.1"/>
    <property type="molecule type" value="Genomic_DNA"/>
</dbReference>